<keyword evidence="3" id="KW-1185">Reference proteome</keyword>
<dbReference type="InterPro" id="IPR000182">
    <property type="entry name" value="GNAT_dom"/>
</dbReference>
<dbReference type="SUPFAM" id="SSF55729">
    <property type="entry name" value="Acyl-CoA N-acyltransferases (Nat)"/>
    <property type="match status" value="1"/>
</dbReference>
<organism evidence="2 3">
    <name type="scientific">Lysinibacillus antri</name>
    <dbReference type="NCBI Taxonomy" id="2498145"/>
    <lineage>
        <taxon>Bacteria</taxon>
        <taxon>Bacillati</taxon>
        <taxon>Bacillota</taxon>
        <taxon>Bacilli</taxon>
        <taxon>Bacillales</taxon>
        <taxon>Bacillaceae</taxon>
        <taxon>Lysinibacillus</taxon>
    </lineage>
</organism>
<protein>
    <submittedName>
        <fullName evidence="2">N-acetyltransferase</fullName>
    </submittedName>
</protein>
<evidence type="ECO:0000313" key="2">
    <source>
        <dbReference type="EMBL" id="RUL47288.1"/>
    </source>
</evidence>
<dbReference type="Pfam" id="PF13302">
    <property type="entry name" value="Acetyltransf_3"/>
    <property type="match status" value="1"/>
</dbReference>
<dbReference type="Gene3D" id="3.40.630.30">
    <property type="match status" value="1"/>
</dbReference>
<comment type="caution">
    <text evidence="2">The sequence shown here is derived from an EMBL/GenBank/DDBJ whole genome shotgun (WGS) entry which is preliminary data.</text>
</comment>
<reference evidence="2 3" key="1">
    <citation type="submission" date="2018-12" db="EMBL/GenBank/DDBJ databases">
        <title>Lysinibacillus antri sp. nov., isolated from a cave soil.</title>
        <authorList>
            <person name="Narsing Rao M.P."/>
            <person name="Zhang H."/>
            <person name="Dong Z.-Y."/>
            <person name="Niu X.-K."/>
            <person name="Zhang K."/>
            <person name="Fang B.-Z."/>
            <person name="Kang Y.-Q."/>
            <person name="Xiao M."/>
            <person name="Li W.-J."/>
        </authorList>
    </citation>
    <scope>NUCLEOTIDE SEQUENCE [LARGE SCALE GENOMIC DNA]</scope>
    <source>
        <strain evidence="2 3">SYSU K30002</strain>
    </source>
</reference>
<proteinExistence type="predicted"/>
<name>A0A432L796_9BACI</name>
<accession>A0A432L796</accession>
<dbReference type="AlphaFoldDB" id="A0A432L796"/>
<dbReference type="PROSITE" id="PS51186">
    <property type="entry name" value="GNAT"/>
    <property type="match status" value="1"/>
</dbReference>
<gene>
    <name evidence="2" type="ORF">EK386_18660</name>
</gene>
<dbReference type="CDD" id="cd04301">
    <property type="entry name" value="NAT_SF"/>
    <property type="match status" value="1"/>
</dbReference>
<dbReference type="RefSeq" id="WP_126660696.1">
    <property type="nucleotide sequence ID" value="NZ_RYYR01000041.1"/>
</dbReference>
<dbReference type="GO" id="GO:0016747">
    <property type="term" value="F:acyltransferase activity, transferring groups other than amino-acyl groups"/>
    <property type="evidence" value="ECO:0007669"/>
    <property type="project" value="InterPro"/>
</dbReference>
<sequence>MELQTERLMLIPCTEEALHSSAPADDYEIGPHISMYITELKEDPTLTGWGVWLVIEKQTRSIIGDIGFKGKPDANHTVEIGYGIVPSAQNKGYATEAVRALIDWAFSFDHVKTIVAECLEDNVASIKVLEKVQMQRTALEKNMVKWALKKEG</sequence>
<dbReference type="PANTHER" id="PTHR43792">
    <property type="entry name" value="GNAT FAMILY, PUTATIVE (AFU_ORTHOLOGUE AFUA_3G00765)-RELATED-RELATED"/>
    <property type="match status" value="1"/>
</dbReference>
<feature type="domain" description="N-acetyltransferase" evidence="1">
    <location>
        <begin position="8"/>
        <end position="152"/>
    </location>
</feature>
<keyword evidence="2" id="KW-0808">Transferase</keyword>
<dbReference type="PANTHER" id="PTHR43792:SF13">
    <property type="entry name" value="ACETYLTRANSFERASE"/>
    <property type="match status" value="1"/>
</dbReference>
<dbReference type="Proteomes" id="UP000287910">
    <property type="component" value="Unassembled WGS sequence"/>
</dbReference>
<dbReference type="InterPro" id="IPR016181">
    <property type="entry name" value="Acyl_CoA_acyltransferase"/>
</dbReference>
<dbReference type="EMBL" id="RYYR01000041">
    <property type="protein sequence ID" value="RUL47288.1"/>
    <property type="molecule type" value="Genomic_DNA"/>
</dbReference>
<evidence type="ECO:0000259" key="1">
    <source>
        <dbReference type="PROSITE" id="PS51186"/>
    </source>
</evidence>
<evidence type="ECO:0000313" key="3">
    <source>
        <dbReference type="Proteomes" id="UP000287910"/>
    </source>
</evidence>
<dbReference type="InterPro" id="IPR051531">
    <property type="entry name" value="N-acetyltransferase"/>
</dbReference>